<dbReference type="InterPro" id="IPR050280">
    <property type="entry name" value="OMP_Chaperone_SurA"/>
</dbReference>
<evidence type="ECO:0000256" key="7">
    <source>
        <dbReference type="ARBA" id="ARBA00030642"/>
    </source>
</evidence>
<evidence type="ECO:0000256" key="6">
    <source>
        <dbReference type="ARBA" id="ARBA00023235"/>
    </source>
</evidence>
<reference evidence="11 12" key="1">
    <citation type="submission" date="2023-02" db="EMBL/GenBank/DDBJ databases">
        <title>Host association and intracellularity evolved multiple times independently in the Rickettsiales.</title>
        <authorList>
            <person name="Castelli M."/>
            <person name="Nardi T."/>
            <person name="Gammuto L."/>
            <person name="Bellinzona G."/>
            <person name="Sabaneyeva E."/>
            <person name="Potekhin A."/>
            <person name="Serra V."/>
            <person name="Petroni G."/>
            <person name="Sassera D."/>
        </authorList>
    </citation>
    <scope>NUCLEOTIDE SEQUENCE [LARGE SCALE GENOMIC DNA]</scope>
    <source>
        <strain evidence="11 12">BOD18</strain>
    </source>
</reference>
<keyword evidence="6 9" id="KW-0413">Isomerase</keyword>
<dbReference type="Proteomes" id="UP001293791">
    <property type="component" value="Unassembled WGS sequence"/>
</dbReference>
<evidence type="ECO:0000259" key="10">
    <source>
        <dbReference type="PROSITE" id="PS50198"/>
    </source>
</evidence>
<evidence type="ECO:0000256" key="9">
    <source>
        <dbReference type="PROSITE-ProRule" id="PRU00278"/>
    </source>
</evidence>
<keyword evidence="4 9" id="KW-0697">Rotamase</keyword>
<dbReference type="EMBL" id="JARGYT010000032">
    <property type="protein sequence ID" value="MDZ5762265.1"/>
    <property type="molecule type" value="Genomic_DNA"/>
</dbReference>
<evidence type="ECO:0000313" key="12">
    <source>
        <dbReference type="Proteomes" id="UP001293791"/>
    </source>
</evidence>
<keyword evidence="5" id="KW-0143">Chaperone</keyword>
<evidence type="ECO:0000313" key="11">
    <source>
        <dbReference type="EMBL" id="MDZ5762265.1"/>
    </source>
</evidence>
<keyword evidence="3" id="KW-0574">Periplasm</keyword>
<sequence length="301" mass="34466">MYCYAQEHKIVAIVESEIITNLDLKKRLDLFYFLNNIDTNKVLPDQELFLKKEALKSLVQGLIIRNKADFEHIEVTDANVSAALESFAMQDGGDIVTFHKKLRKMGIAPDDIKIFIKESLIKQLLLEKSVQKVEISRIELDSYLKILRESPKENRDDDVVRLAEVRIPIAQINKKEAQLMMEKISTSLSGGTSFENLLLTYGISKHNNGEIGWVQLRQLHKSLSSELSKATIDNIIGPVLLDDCIIIVKILDRKSGADFLQDKERYEKLTNIYLLTLKKNQTMSAYWTELFKSTCVQILAY</sequence>
<organism evidence="11 12">
    <name type="scientific">Candidatus Cyrtobacter comes</name>
    <dbReference type="NCBI Taxonomy" id="675776"/>
    <lineage>
        <taxon>Bacteria</taxon>
        <taxon>Pseudomonadati</taxon>
        <taxon>Pseudomonadota</taxon>
        <taxon>Alphaproteobacteria</taxon>
        <taxon>Rickettsiales</taxon>
        <taxon>Candidatus Midichloriaceae</taxon>
        <taxon>Candidatus Cyrtobacter</taxon>
    </lineage>
</organism>
<dbReference type="Gene3D" id="1.10.4030.10">
    <property type="entry name" value="Porin chaperone SurA, peptide-binding domain"/>
    <property type="match status" value="1"/>
</dbReference>
<evidence type="ECO:0000256" key="5">
    <source>
        <dbReference type="ARBA" id="ARBA00023186"/>
    </source>
</evidence>
<keyword evidence="12" id="KW-1185">Reference proteome</keyword>
<feature type="domain" description="PpiC" evidence="10">
    <location>
        <begin position="157"/>
        <end position="252"/>
    </location>
</feature>
<evidence type="ECO:0000256" key="2">
    <source>
        <dbReference type="ARBA" id="ARBA00022729"/>
    </source>
</evidence>
<dbReference type="PROSITE" id="PS50198">
    <property type="entry name" value="PPIC_PPIASE_2"/>
    <property type="match status" value="1"/>
</dbReference>
<dbReference type="InterPro" id="IPR000297">
    <property type="entry name" value="PPIase_PpiC"/>
</dbReference>
<comment type="caution">
    <text evidence="11">The sequence shown here is derived from an EMBL/GenBank/DDBJ whole genome shotgun (WGS) entry which is preliminary data.</text>
</comment>
<gene>
    <name evidence="11" type="ORF">Cyrtocomes_00643</name>
</gene>
<protein>
    <recommendedName>
        <fullName evidence="1">Parvulin-like PPIase</fullName>
    </recommendedName>
    <alternativeName>
        <fullName evidence="7">Peptidyl-prolyl cis-trans isomerase plp</fullName>
    </alternativeName>
    <alternativeName>
        <fullName evidence="8">Rotamase plp</fullName>
    </alternativeName>
</protein>
<dbReference type="Gene3D" id="3.10.50.40">
    <property type="match status" value="1"/>
</dbReference>
<dbReference type="SUPFAM" id="SSF109998">
    <property type="entry name" value="Triger factor/SurA peptide-binding domain-like"/>
    <property type="match status" value="1"/>
</dbReference>
<dbReference type="Pfam" id="PF00639">
    <property type="entry name" value="Rotamase"/>
    <property type="match status" value="1"/>
</dbReference>
<dbReference type="InterPro" id="IPR046357">
    <property type="entry name" value="PPIase_dom_sf"/>
</dbReference>
<dbReference type="InterPro" id="IPR027304">
    <property type="entry name" value="Trigger_fact/SurA_dom_sf"/>
</dbReference>
<evidence type="ECO:0000256" key="8">
    <source>
        <dbReference type="ARBA" id="ARBA00031484"/>
    </source>
</evidence>
<dbReference type="InterPro" id="IPR015391">
    <property type="entry name" value="SurA_N"/>
</dbReference>
<accession>A0ABU5L8Q3</accession>
<proteinExistence type="predicted"/>
<dbReference type="PANTHER" id="PTHR47637">
    <property type="entry name" value="CHAPERONE SURA"/>
    <property type="match status" value="1"/>
</dbReference>
<name>A0ABU5L8Q3_9RICK</name>
<dbReference type="PANTHER" id="PTHR47637:SF1">
    <property type="entry name" value="CHAPERONE SURA"/>
    <property type="match status" value="1"/>
</dbReference>
<evidence type="ECO:0000256" key="4">
    <source>
        <dbReference type="ARBA" id="ARBA00023110"/>
    </source>
</evidence>
<dbReference type="Pfam" id="PF09312">
    <property type="entry name" value="SurA_N"/>
    <property type="match status" value="1"/>
</dbReference>
<keyword evidence="2" id="KW-0732">Signal</keyword>
<dbReference type="SUPFAM" id="SSF54534">
    <property type="entry name" value="FKBP-like"/>
    <property type="match status" value="1"/>
</dbReference>
<evidence type="ECO:0000256" key="1">
    <source>
        <dbReference type="ARBA" id="ARBA00018370"/>
    </source>
</evidence>
<evidence type="ECO:0000256" key="3">
    <source>
        <dbReference type="ARBA" id="ARBA00022764"/>
    </source>
</evidence>